<dbReference type="GO" id="GO:0006355">
    <property type="term" value="P:regulation of DNA-templated transcription"/>
    <property type="evidence" value="ECO:0007669"/>
    <property type="project" value="UniProtKB-ARBA"/>
</dbReference>
<dbReference type="PRINTS" id="PR00033">
    <property type="entry name" value="HTHASNC"/>
</dbReference>
<dbReference type="Pfam" id="PF01037">
    <property type="entry name" value="AsnC_trans_reg"/>
    <property type="match status" value="1"/>
</dbReference>
<dbReference type="InterPro" id="IPR019888">
    <property type="entry name" value="Tscrpt_reg_AsnC-like"/>
</dbReference>
<dbReference type="SUPFAM" id="SSF46785">
    <property type="entry name" value="Winged helix' DNA-binding domain"/>
    <property type="match status" value="1"/>
</dbReference>
<dbReference type="InterPro" id="IPR036390">
    <property type="entry name" value="WH_DNA-bd_sf"/>
</dbReference>
<proteinExistence type="predicted"/>
<dbReference type="CDD" id="cd00090">
    <property type="entry name" value="HTH_ARSR"/>
    <property type="match status" value="1"/>
</dbReference>
<dbReference type="PANTHER" id="PTHR30154:SF34">
    <property type="entry name" value="TRANSCRIPTIONAL REGULATOR AZLB"/>
    <property type="match status" value="1"/>
</dbReference>
<dbReference type="EMBL" id="CM001403">
    <property type="protein sequence ID" value="EHQ29720.1"/>
    <property type="molecule type" value="Genomic_DNA"/>
</dbReference>
<dbReference type="RefSeq" id="WP_008511055.1">
    <property type="nucleotide sequence ID" value="NZ_CM001403.1"/>
</dbReference>
<keyword evidence="1" id="KW-0805">Transcription regulation</keyword>
<dbReference type="HOGENOM" id="CLU_091233_0_0_10"/>
<protein>
    <submittedName>
        <fullName evidence="5">Transcriptional regulator, AsnC family</fullName>
    </submittedName>
</protein>
<dbReference type="Proteomes" id="UP000002774">
    <property type="component" value="Chromosome"/>
</dbReference>
<dbReference type="Pfam" id="PF13412">
    <property type="entry name" value="HTH_24"/>
    <property type="match status" value="1"/>
</dbReference>
<evidence type="ECO:0000256" key="1">
    <source>
        <dbReference type="ARBA" id="ARBA00023015"/>
    </source>
</evidence>
<organism evidence="5 6">
    <name type="scientific">Mucilaginibacter paludis DSM 18603</name>
    <dbReference type="NCBI Taxonomy" id="714943"/>
    <lineage>
        <taxon>Bacteria</taxon>
        <taxon>Pseudomonadati</taxon>
        <taxon>Bacteroidota</taxon>
        <taxon>Sphingobacteriia</taxon>
        <taxon>Sphingobacteriales</taxon>
        <taxon>Sphingobacteriaceae</taxon>
        <taxon>Mucilaginibacter</taxon>
    </lineage>
</organism>
<gene>
    <name evidence="5" type="ORF">Mucpa_5651</name>
</gene>
<dbReference type="SMART" id="SM00344">
    <property type="entry name" value="HTH_ASNC"/>
    <property type="match status" value="1"/>
</dbReference>
<dbReference type="SUPFAM" id="SSF54909">
    <property type="entry name" value="Dimeric alpha+beta barrel"/>
    <property type="match status" value="1"/>
</dbReference>
<dbReference type="OrthoDB" id="9800326at2"/>
<dbReference type="Gene3D" id="1.10.10.10">
    <property type="entry name" value="Winged helix-like DNA-binding domain superfamily/Winged helix DNA-binding domain"/>
    <property type="match status" value="1"/>
</dbReference>
<dbReference type="STRING" id="714943.Mucpa_5651"/>
<dbReference type="InterPro" id="IPR011991">
    <property type="entry name" value="ArsR-like_HTH"/>
</dbReference>
<dbReference type="InterPro" id="IPR019887">
    <property type="entry name" value="Tscrpt_reg_AsnC/Lrp_C"/>
</dbReference>
<dbReference type="AlphaFoldDB" id="H1Y3F2"/>
<keyword evidence="2" id="KW-0238">DNA-binding</keyword>
<evidence type="ECO:0000313" key="5">
    <source>
        <dbReference type="EMBL" id="EHQ29720.1"/>
    </source>
</evidence>
<dbReference type="GO" id="GO:0005829">
    <property type="term" value="C:cytosol"/>
    <property type="evidence" value="ECO:0007669"/>
    <property type="project" value="TreeGrafter"/>
</dbReference>
<dbReference type="eggNOG" id="COG1522">
    <property type="taxonomic scope" value="Bacteria"/>
</dbReference>
<keyword evidence="6" id="KW-1185">Reference proteome</keyword>
<dbReference type="InterPro" id="IPR036388">
    <property type="entry name" value="WH-like_DNA-bd_sf"/>
</dbReference>
<evidence type="ECO:0000259" key="4">
    <source>
        <dbReference type="PROSITE" id="PS50956"/>
    </source>
</evidence>
<dbReference type="PROSITE" id="PS50956">
    <property type="entry name" value="HTH_ASNC_2"/>
    <property type="match status" value="1"/>
</dbReference>
<dbReference type="PANTHER" id="PTHR30154">
    <property type="entry name" value="LEUCINE-RESPONSIVE REGULATORY PROTEIN"/>
    <property type="match status" value="1"/>
</dbReference>
<evidence type="ECO:0000256" key="3">
    <source>
        <dbReference type="ARBA" id="ARBA00023163"/>
    </source>
</evidence>
<evidence type="ECO:0000256" key="2">
    <source>
        <dbReference type="ARBA" id="ARBA00023125"/>
    </source>
</evidence>
<reference evidence="5" key="1">
    <citation type="submission" date="2011-09" db="EMBL/GenBank/DDBJ databases">
        <title>The permanent draft genome of Mucilaginibacter paludis DSM 18603.</title>
        <authorList>
            <consortium name="US DOE Joint Genome Institute (JGI-PGF)"/>
            <person name="Lucas S."/>
            <person name="Han J."/>
            <person name="Lapidus A."/>
            <person name="Bruce D."/>
            <person name="Goodwin L."/>
            <person name="Pitluck S."/>
            <person name="Peters L."/>
            <person name="Kyrpides N."/>
            <person name="Mavromatis K."/>
            <person name="Ivanova N."/>
            <person name="Mikhailova N."/>
            <person name="Held B."/>
            <person name="Detter J.C."/>
            <person name="Tapia R."/>
            <person name="Han C."/>
            <person name="Land M."/>
            <person name="Hauser L."/>
            <person name="Markowitz V."/>
            <person name="Cheng J.-F."/>
            <person name="Hugenholtz P."/>
            <person name="Woyke T."/>
            <person name="Wu D."/>
            <person name="Tindall B."/>
            <person name="Brambilla E."/>
            <person name="Klenk H.-P."/>
            <person name="Eisen J.A."/>
        </authorList>
    </citation>
    <scope>NUCLEOTIDE SEQUENCE [LARGE SCALE GENOMIC DNA]</scope>
    <source>
        <strain evidence="5">DSM 18603</strain>
    </source>
</reference>
<sequence length="168" mass="19558">MVNFPTTNNKAVQVIKPLDDIDRRILSLLQKDAEMTDKEIGDKLSRSITAIRSRIKRLKEEGYIHRYTVLLDPAKIGRGLLAYTQITLSKHSQKGLTDFQQQVVLLPEVTECYHMNGTYDFLLRIAIRDMEEYNKVLMAKLSRLKNVRTMHTFFVMSELKYETAFELS</sequence>
<evidence type="ECO:0000313" key="6">
    <source>
        <dbReference type="Proteomes" id="UP000002774"/>
    </source>
</evidence>
<dbReference type="InterPro" id="IPR000485">
    <property type="entry name" value="AsnC-type_HTH_dom"/>
</dbReference>
<keyword evidence="3" id="KW-0804">Transcription</keyword>
<feature type="domain" description="HTH asnC-type" evidence="4">
    <location>
        <begin position="18"/>
        <end position="79"/>
    </location>
</feature>
<dbReference type="GO" id="GO:0043565">
    <property type="term" value="F:sequence-specific DNA binding"/>
    <property type="evidence" value="ECO:0007669"/>
    <property type="project" value="InterPro"/>
</dbReference>
<dbReference type="InterPro" id="IPR011008">
    <property type="entry name" value="Dimeric_a/b-barrel"/>
</dbReference>
<dbReference type="Gene3D" id="3.30.70.920">
    <property type="match status" value="1"/>
</dbReference>
<accession>H1Y3F2</accession>
<dbReference type="GO" id="GO:0043200">
    <property type="term" value="P:response to amino acid"/>
    <property type="evidence" value="ECO:0007669"/>
    <property type="project" value="TreeGrafter"/>
</dbReference>
<name>H1Y3F2_9SPHI</name>